<dbReference type="PANTHER" id="PTHR34861:SF10">
    <property type="entry name" value="CYCLASE"/>
    <property type="match status" value="1"/>
</dbReference>
<comment type="similarity">
    <text evidence="1">Belongs to the Cyclase 1 superfamily.</text>
</comment>
<organism evidence="3 4">
    <name type="scientific">Talaromyces islandicus</name>
    <name type="common">Penicillium islandicum</name>
    <dbReference type="NCBI Taxonomy" id="28573"/>
    <lineage>
        <taxon>Eukaryota</taxon>
        <taxon>Fungi</taxon>
        <taxon>Dikarya</taxon>
        <taxon>Ascomycota</taxon>
        <taxon>Pezizomycotina</taxon>
        <taxon>Eurotiomycetes</taxon>
        <taxon>Eurotiomycetidae</taxon>
        <taxon>Eurotiales</taxon>
        <taxon>Trichocomaceae</taxon>
        <taxon>Talaromyces</taxon>
        <taxon>Talaromyces sect. Islandici</taxon>
    </lineage>
</organism>
<name>A0A0U1M105_TALIS</name>
<dbReference type="PANTHER" id="PTHR34861">
    <property type="match status" value="1"/>
</dbReference>
<gene>
    <name evidence="3" type="ORF">PISL3812_06259</name>
</gene>
<dbReference type="AlphaFoldDB" id="A0A0U1M105"/>
<evidence type="ECO:0000313" key="3">
    <source>
        <dbReference type="EMBL" id="CRG89223.1"/>
    </source>
</evidence>
<dbReference type="GO" id="GO:0004061">
    <property type="term" value="F:arylformamidase activity"/>
    <property type="evidence" value="ECO:0007669"/>
    <property type="project" value="InterPro"/>
</dbReference>
<feature type="compositionally biased region" description="Polar residues" evidence="2">
    <location>
        <begin position="1"/>
        <end position="13"/>
    </location>
</feature>
<dbReference type="GO" id="GO:0019441">
    <property type="term" value="P:L-tryptophan catabolic process to kynurenine"/>
    <property type="evidence" value="ECO:0007669"/>
    <property type="project" value="InterPro"/>
</dbReference>
<dbReference type="OrthoDB" id="5396at2759"/>
<proteinExistence type="inferred from homology"/>
<dbReference type="Pfam" id="PF04199">
    <property type="entry name" value="Cyclase"/>
    <property type="match status" value="1"/>
</dbReference>
<evidence type="ECO:0000313" key="4">
    <source>
        <dbReference type="Proteomes" id="UP000054383"/>
    </source>
</evidence>
<dbReference type="OMA" id="TGWWTRF"/>
<feature type="region of interest" description="Disordered" evidence="2">
    <location>
        <begin position="1"/>
        <end position="43"/>
    </location>
</feature>
<dbReference type="EMBL" id="CVMT01000006">
    <property type="protein sequence ID" value="CRG89223.1"/>
    <property type="molecule type" value="Genomic_DNA"/>
</dbReference>
<dbReference type="SUPFAM" id="SSF102198">
    <property type="entry name" value="Putative cyclase"/>
    <property type="match status" value="1"/>
</dbReference>
<dbReference type="InterPro" id="IPR007325">
    <property type="entry name" value="KFase/CYL"/>
</dbReference>
<sequence length="368" mass="41138">MSSVTQKLRQTKNILGGGQQSPSSLPWNPDSAGFPSRKDLPRIDGAPEGAAWVWGKDDNIGRLNLLTPKRVLQASSEIKTGELVPLNLPLNNPEPPAFHREDFKHTIKVVMDGVSFDDLYELNTQSSTQWDGFRHFAHMPTKTFYNGASFLQTKAEDIKGPNANLKCSIHHWSEHGIAGRGVLLDYRRYAKANGINYDPCSGHSISFQELFKCGKAQGVDIRPEAQGGDIKIGDILLIRAGFIERHGELSLEERKRVIAHQTETENALEAFQFAGVKQEEEVIDWLHDCYFSGVVGDAPAFERWPTQQSYLLHEYILSLWGMPLGEMWNLEHLATKCAEQKRWTFFLTSSPTNVKGGVSSHANAIAIL</sequence>
<dbReference type="Proteomes" id="UP000054383">
    <property type="component" value="Unassembled WGS sequence"/>
</dbReference>
<accession>A0A0U1M105</accession>
<dbReference type="STRING" id="28573.A0A0U1M105"/>
<evidence type="ECO:0000256" key="1">
    <source>
        <dbReference type="ARBA" id="ARBA00007865"/>
    </source>
</evidence>
<dbReference type="Gene3D" id="3.50.30.50">
    <property type="entry name" value="Putative cyclase"/>
    <property type="match status" value="1"/>
</dbReference>
<reference evidence="3 4" key="1">
    <citation type="submission" date="2015-04" db="EMBL/GenBank/DDBJ databases">
        <authorList>
            <person name="Syromyatnikov M.Y."/>
            <person name="Popov V.N."/>
        </authorList>
    </citation>
    <scope>NUCLEOTIDE SEQUENCE [LARGE SCALE GENOMIC DNA]</scope>
    <source>
        <strain evidence="3">WF-38-12</strain>
    </source>
</reference>
<evidence type="ECO:0000256" key="2">
    <source>
        <dbReference type="SAM" id="MobiDB-lite"/>
    </source>
</evidence>
<protein>
    <recommendedName>
        <fullName evidence="5">Cyclase</fullName>
    </recommendedName>
</protein>
<evidence type="ECO:0008006" key="5">
    <source>
        <dbReference type="Google" id="ProtNLM"/>
    </source>
</evidence>
<dbReference type="InterPro" id="IPR037175">
    <property type="entry name" value="KFase_sf"/>
</dbReference>
<keyword evidence="4" id="KW-1185">Reference proteome</keyword>